<gene>
    <name evidence="7" type="ORF">DS079_06305</name>
</gene>
<keyword evidence="8" id="KW-1185">Reference proteome</keyword>
<dbReference type="CDD" id="cd05466">
    <property type="entry name" value="PBP2_LTTR_substrate"/>
    <property type="match status" value="1"/>
</dbReference>
<dbReference type="Gene3D" id="3.40.190.290">
    <property type="match status" value="1"/>
</dbReference>
<protein>
    <submittedName>
        <fullName evidence="7">LysR family transcriptional regulator</fullName>
    </submittedName>
</protein>
<dbReference type="EMBL" id="QOCI01000003">
    <property type="protein sequence ID" value="RRR19247.1"/>
    <property type="molecule type" value="Genomic_DNA"/>
</dbReference>
<dbReference type="Pfam" id="PF00126">
    <property type="entry name" value="HTH_1"/>
    <property type="match status" value="1"/>
</dbReference>
<name>A0A3R8SQS1_9MICO</name>
<dbReference type="InterPro" id="IPR000847">
    <property type="entry name" value="LysR_HTH_N"/>
</dbReference>
<dbReference type="Pfam" id="PF03466">
    <property type="entry name" value="LysR_substrate"/>
    <property type="match status" value="1"/>
</dbReference>
<dbReference type="PROSITE" id="PS50931">
    <property type="entry name" value="HTH_LYSR"/>
    <property type="match status" value="1"/>
</dbReference>
<dbReference type="RefSeq" id="WP_126985840.1">
    <property type="nucleotide sequence ID" value="NZ_ML133853.1"/>
</dbReference>
<dbReference type="InterPro" id="IPR036388">
    <property type="entry name" value="WH-like_DNA-bd_sf"/>
</dbReference>
<keyword evidence="3" id="KW-0238">DNA-binding</keyword>
<evidence type="ECO:0000256" key="3">
    <source>
        <dbReference type="ARBA" id="ARBA00023125"/>
    </source>
</evidence>
<evidence type="ECO:0000256" key="2">
    <source>
        <dbReference type="ARBA" id="ARBA00023015"/>
    </source>
</evidence>
<dbReference type="Proteomes" id="UP000274327">
    <property type="component" value="Unassembled WGS sequence"/>
</dbReference>
<sequence>MLDPLKLRVLRSVVETGSIRASAEALGYTPSAVSQHLSSLRRETGLELVERSGRGIVVTAHGRALAEQAGPALEALAALDRTVQDLRSGRTGTLRLGYAGSFAATWIPQLTLDVRRRFPELGLDFRVRECTDADAGADGFDIVVGEGLPLERAEEWEYQDLLEEGYVVIVGLDHPLASRSEVTLKELADEPWATDDPLDSSWFERIAAACRAAGFSPAVAVNPRDFPTVLGFVATGDYVTVQPSLIAEDLRPDVVAVPLAGPGPRRRLRVQVRCAVSRSPATQFILDRLHDRAEHRARTIPGAVHLASGARRAAPTGDPSGATGDHSGAPGSPTGTSAAPSGATDGPVDADAGMPAAVL</sequence>
<evidence type="ECO:0000313" key="8">
    <source>
        <dbReference type="Proteomes" id="UP000274327"/>
    </source>
</evidence>
<evidence type="ECO:0000256" key="4">
    <source>
        <dbReference type="ARBA" id="ARBA00023163"/>
    </source>
</evidence>
<dbReference type="InterPro" id="IPR036390">
    <property type="entry name" value="WH_DNA-bd_sf"/>
</dbReference>
<dbReference type="GeneID" id="78120637"/>
<dbReference type="Gene3D" id="1.10.10.10">
    <property type="entry name" value="Winged helix-like DNA-binding domain superfamily/Winged helix DNA-binding domain"/>
    <property type="match status" value="1"/>
</dbReference>
<keyword evidence="4" id="KW-0804">Transcription</keyword>
<dbReference type="GO" id="GO:0003700">
    <property type="term" value="F:DNA-binding transcription factor activity"/>
    <property type="evidence" value="ECO:0007669"/>
    <property type="project" value="InterPro"/>
</dbReference>
<organism evidence="7 8">
    <name type="scientific">Brachybacterium paraconglomeratum</name>
    <dbReference type="NCBI Taxonomy" id="173362"/>
    <lineage>
        <taxon>Bacteria</taxon>
        <taxon>Bacillati</taxon>
        <taxon>Actinomycetota</taxon>
        <taxon>Actinomycetes</taxon>
        <taxon>Micrococcales</taxon>
        <taxon>Dermabacteraceae</taxon>
        <taxon>Brachybacterium</taxon>
    </lineage>
</organism>
<comment type="caution">
    <text evidence="7">The sequence shown here is derived from an EMBL/GenBank/DDBJ whole genome shotgun (WGS) entry which is preliminary data.</text>
</comment>
<feature type="domain" description="HTH lysR-type" evidence="6">
    <location>
        <begin position="2"/>
        <end position="59"/>
    </location>
</feature>
<evidence type="ECO:0000256" key="5">
    <source>
        <dbReference type="SAM" id="MobiDB-lite"/>
    </source>
</evidence>
<evidence type="ECO:0000313" key="7">
    <source>
        <dbReference type="EMBL" id="RRR19247.1"/>
    </source>
</evidence>
<reference evidence="7 8" key="1">
    <citation type="submission" date="2018-07" db="EMBL/GenBank/DDBJ databases">
        <title>Brachybacteriurn paraconglorneratum KCTC 9916.</title>
        <authorList>
            <person name="Li Y."/>
        </authorList>
    </citation>
    <scope>NUCLEOTIDE SEQUENCE [LARGE SCALE GENOMIC DNA]</scope>
    <source>
        <strain evidence="7 8">KCTC 9916</strain>
    </source>
</reference>
<dbReference type="GO" id="GO:0032993">
    <property type="term" value="C:protein-DNA complex"/>
    <property type="evidence" value="ECO:0007669"/>
    <property type="project" value="TreeGrafter"/>
</dbReference>
<dbReference type="PANTHER" id="PTHR30346:SF29">
    <property type="entry name" value="LYSR SUBSTRATE-BINDING"/>
    <property type="match status" value="1"/>
</dbReference>
<evidence type="ECO:0000259" key="6">
    <source>
        <dbReference type="PROSITE" id="PS50931"/>
    </source>
</evidence>
<dbReference type="InterPro" id="IPR011991">
    <property type="entry name" value="ArsR-like_HTH"/>
</dbReference>
<dbReference type="PANTHER" id="PTHR30346">
    <property type="entry name" value="TRANSCRIPTIONAL DUAL REGULATOR HCAR-RELATED"/>
    <property type="match status" value="1"/>
</dbReference>
<dbReference type="CDD" id="cd00090">
    <property type="entry name" value="HTH_ARSR"/>
    <property type="match status" value="1"/>
</dbReference>
<dbReference type="SUPFAM" id="SSF46785">
    <property type="entry name" value="Winged helix' DNA-binding domain"/>
    <property type="match status" value="1"/>
</dbReference>
<feature type="region of interest" description="Disordered" evidence="5">
    <location>
        <begin position="301"/>
        <end position="359"/>
    </location>
</feature>
<proteinExistence type="inferred from homology"/>
<comment type="similarity">
    <text evidence="1">Belongs to the LysR transcriptional regulatory family.</text>
</comment>
<accession>A0A3R8SQS1</accession>
<keyword evidence="2" id="KW-0805">Transcription regulation</keyword>
<evidence type="ECO:0000256" key="1">
    <source>
        <dbReference type="ARBA" id="ARBA00009437"/>
    </source>
</evidence>
<dbReference type="SUPFAM" id="SSF53850">
    <property type="entry name" value="Periplasmic binding protein-like II"/>
    <property type="match status" value="1"/>
</dbReference>
<dbReference type="AlphaFoldDB" id="A0A3R8SQS1"/>
<dbReference type="GO" id="GO:0003677">
    <property type="term" value="F:DNA binding"/>
    <property type="evidence" value="ECO:0007669"/>
    <property type="project" value="UniProtKB-KW"/>
</dbReference>
<dbReference type="InterPro" id="IPR005119">
    <property type="entry name" value="LysR_subst-bd"/>
</dbReference>